<comment type="caution">
    <text evidence="2">The sequence shown here is derived from an EMBL/GenBank/DDBJ whole genome shotgun (WGS) entry which is preliminary data.</text>
</comment>
<dbReference type="PANTHER" id="PTHR47515:SF1">
    <property type="entry name" value="BLR2054 PROTEIN"/>
    <property type="match status" value="1"/>
</dbReference>
<dbReference type="SUPFAM" id="SSF53098">
    <property type="entry name" value="Ribonuclease H-like"/>
    <property type="match status" value="1"/>
</dbReference>
<dbReference type="InterPro" id="IPR012337">
    <property type="entry name" value="RNaseH-like_sf"/>
</dbReference>
<organism evidence="2 3">
    <name type="scientific">Candidatus Lumbricidiphila eiseniae</name>
    <dbReference type="NCBI Taxonomy" id="1969409"/>
    <lineage>
        <taxon>Bacteria</taxon>
        <taxon>Bacillati</taxon>
        <taxon>Actinomycetota</taxon>
        <taxon>Actinomycetes</taxon>
        <taxon>Micrococcales</taxon>
        <taxon>Microbacteriaceae</taxon>
        <taxon>Candidatus Lumbricidiphila</taxon>
    </lineage>
</organism>
<dbReference type="EMBL" id="NAEP01000013">
    <property type="protein sequence ID" value="PDQ36460.1"/>
    <property type="molecule type" value="Genomic_DNA"/>
</dbReference>
<reference evidence="3" key="1">
    <citation type="submission" date="2017-03" db="EMBL/GenBank/DDBJ databases">
        <authorList>
            <person name="Lund M.B."/>
        </authorList>
    </citation>
    <scope>NUCLEOTIDE SEQUENCE [LARGE SCALE GENOMIC DNA]</scope>
</reference>
<evidence type="ECO:0000313" key="3">
    <source>
        <dbReference type="Proteomes" id="UP000219994"/>
    </source>
</evidence>
<accession>A0A2A6FUY9</accession>
<protein>
    <recommendedName>
        <fullName evidence="1">Integrase catalytic domain-containing protein</fullName>
    </recommendedName>
</protein>
<dbReference type="InterPro" id="IPR036397">
    <property type="entry name" value="RNaseH_sf"/>
</dbReference>
<dbReference type="GO" id="GO:0003676">
    <property type="term" value="F:nucleic acid binding"/>
    <property type="evidence" value="ECO:0007669"/>
    <property type="project" value="InterPro"/>
</dbReference>
<dbReference type="AlphaFoldDB" id="A0A2A6FUY9"/>
<dbReference type="Pfam" id="PF13683">
    <property type="entry name" value="rve_3"/>
    <property type="match status" value="1"/>
</dbReference>
<gene>
    <name evidence="2" type="ORF">B5766_00480</name>
</gene>
<feature type="domain" description="Integrase catalytic" evidence="1">
    <location>
        <begin position="68"/>
        <end position="110"/>
    </location>
</feature>
<proteinExistence type="predicted"/>
<dbReference type="Gene3D" id="3.30.420.10">
    <property type="entry name" value="Ribonuclease H-like superfamily/Ribonuclease H"/>
    <property type="match status" value="1"/>
</dbReference>
<evidence type="ECO:0000313" key="2">
    <source>
        <dbReference type="EMBL" id="PDQ36460.1"/>
    </source>
</evidence>
<dbReference type="InterPro" id="IPR001584">
    <property type="entry name" value="Integrase_cat-core"/>
</dbReference>
<sequence length="111" mass="12696">MKICSIIDEHTRECIGGLVERSLTANRLTDHLEELVTQHGAPAVLRSNNRPEFITEVIADWTGTRTGLFYIPPGSPRHNRYLESFNSHLHDQCLNINNFYSPIHTRVLITD</sequence>
<dbReference type="GO" id="GO:0015074">
    <property type="term" value="P:DNA integration"/>
    <property type="evidence" value="ECO:0007669"/>
    <property type="project" value="InterPro"/>
</dbReference>
<dbReference type="Proteomes" id="UP000219994">
    <property type="component" value="Unassembled WGS sequence"/>
</dbReference>
<name>A0A2A6FUY9_9MICO</name>
<dbReference type="PANTHER" id="PTHR47515">
    <property type="entry name" value="LOW CALCIUM RESPONSE LOCUS PROTEIN T"/>
    <property type="match status" value="1"/>
</dbReference>
<evidence type="ECO:0000259" key="1">
    <source>
        <dbReference type="Pfam" id="PF13683"/>
    </source>
</evidence>